<dbReference type="PANTHER" id="PTHR19303:SF74">
    <property type="entry name" value="POGO TRANSPOSABLE ELEMENT WITH KRAB DOMAIN"/>
    <property type="match status" value="1"/>
</dbReference>
<gene>
    <name evidence="3" type="ORF">M422DRAFT_138824</name>
</gene>
<organism evidence="3 4">
    <name type="scientific">Sphaerobolus stellatus (strain SS14)</name>
    <dbReference type="NCBI Taxonomy" id="990650"/>
    <lineage>
        <taxon>Eukaryota</taxon>
        <taxon>Fungi</taxon>
        <taxon>Dikarya</taxon>
        <taxon>Basidiomycota</taxon>
        <taxon>Agaricomycotina</taxon>
        <taxon>Agaricomycetes</taxon>
        <taxon>Phallomycetidae</taxon>
        <taxon>Geastrales</taxon>
        <taxon>Sphaerobolaceae</taxon>
        <taxon>Sphaerobolus</taxon>
    </lineage>
</organism>
<dbReference type="EMBL" id="KN837394">
    <property type="protein sequence ID" value="KIJ25875.1"/>
    <property type="molecule type" value="Genomic_DNA"/>
</dbReference>
<name>A0A0C9UKY0_SPHS4</name>
<dbReference type="Proteomes" id="UP000054279">
    <property type="component" value="Unassembled WGS sequence"/>
</dbReference>
<proteinExistence type="predicted"/>
<dbReference type="PANTHER" id="PTHR19303">
    <property type="entry name" value="TRANSPOSON"/>
    <property type="match status" value="1"/>
</dbReference>
<feature type="domain" description="DDE-1" evidence="2">
    <location>
        <begin position="21"/>
        <end position="163"/>
    </location>
</feature>
<dbReference type="AlphaFoldDB" id="A0A0C9UKY0"/>
<dbReference type="OrthoDB" id="2917041at2759"/>
<dbReference type="Pfam" id="PF03184">
    <property type="entry name" value="DDE_1"/>
    <property type="match status" value="1"/>
</dbReference>
<evidence type="ECO:0000313" key="4">
    <source>
        <dbReference type="Proteomes" id="UP000054279"/>
    </source>
</evidence>
<accession>A0A0C9UKY0</accession>
<protein>
    <recommendedName>
        <fullName evidence="2">DDE-1 domain-containing protein</fullName>
    </recommendedName>
</protein>
<evidence type="ECO:0000256" key="1">
    <source>
        <dbReference type="SAM" id="MobiDB-lite"/>
    </source>
</evidence>
<feature type="non-terminal residue" evidence="3">
    <location>
        <position position="1"/>
    </location>
</feature>
<evidence type="ECO:0000259" key="2">
    <source>
        <dbReference type="Pfam" id="PF03184"/>
    </source>
</evidence>
<dbReference type="GO" id="GO:0005634">
    <property type="term" value="C:nucleus"/>
    <property type="evidence" value="ECO:0007669"/>
    <property type="project" value="TreeGrafter"/>
</dbReference>
<dbReference type="HOGENOM" id="CLU_013929_2_2_1"/>
<evidence type="ECO:0000313" key="3">
    <source>
        <dbReference type="EMBL" id="KIJ25875.1"/>
    </source>
</evidence>
<sequence>RVIGHRGTKVQHKQGTANRENVTVLVTICGDGTFIPPTIIFKGKKIQQGWNKDNITHAFFACSPNGWADGELALKWLVDDFDRHTREKAGGRSRALFLDGHTSHYTPELLEYALENGIIILGYPAHCTHALQGLDVVCFARMKQAWCEVLDRFEMEHSRGINKSDFAGVFGQAFFRAFTSKTVKSAFQKTGIIPFNPNIITMAQIKPSVPHSTTQSLLTFTLTSPVKAVLDAWDTPTGGLPSTPRRQRISDRDLNIDPALYSPQSPALRAQRIQAALRHTSSGAHLASDSPDVSLEEPLSPVINRPPEIP</sequence>
<dbReference type="GO" id="GO:0003677">
    <property type="term" value="F:DNA binding"/>
    <property type="evidence" value="ECO:0007669"/>
    <property type="project" value="TreeGrafter"/>
</dbReference>
<feature type="non-terminal residue" evidence="3">
    <location>
        <position position="310"/>
    </location>
</feature>
<dbReference type="InterPro" id="IPR050863">
    <property type="entry name" value="CenT-Element_Derived"/>
</dbReference>
<reference evidence="3 4" key="1">
    <citation type="submission" date="2014-06" db="EMBL/GenBank/DDBJ databases">
        <title>Evolutionary Origins and Diversification of the Mycorrhizal Mutualists.</title>
        <authorList>
            <consortium name="DOE Joint Genome Institute"/>
            <consortium name="Mycorrhizal Genomics Consortium"/>
            <person name="Kohler A."/>
            <person name="Kuo A."/>
            <person name="Nagy L.G."/>
            <person name="Floudas D."/>
            <person name="Copeland A."/>
            <person name="Barry K.W."/>
            <person name="Cichocki N."/>
            <person name="Veneault-Fourrey C."/>
            <person name="LaButti K."/>
            <person name="Lindquist E.A."/>
            <person name="Lipzen A."/>
            <person name="Lundell T."/>
            <person name="Morin E."/>
            <person name="Murat C."/>
            <person name="Riley R."/>
            <person name="Ohm R."/>
            <person name="Sun H."/>
            <person name="Tunlid A."/>
            <person name="Henrissat B."/>
            <person name="Grigoriev I.V."/>
            <person name="Hibbett D.S."/>
            <person name="Martin F."/>
        </authorList>
    </citation>
    <scope>NUCLEOTIDE SEQUENCE [LARGE SCALE GENOMIC DNA]</scope>
    <source>
        <strain evidence="3 4">SS14</strain>
    </source>
</reference>
<dbReference type="InterPro" id="IPR004875">
    <property type="entry name" value="DDE_SF_endonuclease_dom"/>
</dbReference>
<keyword evidence="4" id="KW-1185">Reference proteome</keyword>
<feature type="region of interest" description="Disordered" evidence="1">
    <location>
        <begin position="274"/>
        <end position="310"/>
    </location>
</feature>